<evidence type="ECO:0000313" key="2">
    <source>
        <dbReference type="Proteomes" id="UP000053099"/>
    </source>
</evidence>
<dbReference type="PATRIC" id="fig|37636.3.peg.194"/>
<comment type="caution">
    <text evidence="1">The sequence shown here is derived from an EMBL/GenBank/DDBJ whole genome shotgun (WGS) entry which is preliminary data.</text>
</comment>
<proteinExistence type="predicted"/>
<dbReference type="AlphaFoldDB" id="A0A0N0ZPJ3"/>
<gene>
    <name evidence="1" type="ORF">AN926_05655</name>
</gene>
<sequence>MPPGPWLVLLAAGLFYLALPIPPTLPPSPSLRDLLPYPREEREAWVSLHLSLKASLHLLLGEKVARAYDRLLRLELKNQRSGKRAAYPEAKSALLAAKRWVEAIGQAKRGQKVDLEGLPTAPHHVLPYAREIRAAASALGIPYGVLAAIVDNEQYGGDKALGLSRGVREAADGLAQGLAEVQGHAPLSRTLGLAQMSWEDALKQQDRLRLFGAWDPARPFPKTETEARKALEDPYLNLLFTASRLRGYFNALLGLPPRDTRLLDDPWLYYLGPAWHNYPLRAQNLEIWEDSFHGFFKGLLYQVVLEGRWHLEGRILIPVKAWGSGAQDPAPSSLPTLTP</sequence>
<reference evidence="1 2" key="1">
    <citation type="submission" date="2015-09" db="EMBL/GenBank/DDBJ databases">
        <title>Draft genome sequence of Thermus scotoductus strain K1 isolated from a geothermal spring in Nagorno-Karabakh, Armenia.</title>
        <authorList>
            <person name="Saghatelyan A."/>
            <person name="Poghosyan L."/>
            <person name="Panosyan H."/>
            <person name="Birkeland N.-K."/>
        </authorList>
    </citation>
    <scope>NUCLEOTIDE SEQUENCE [LARGE SCALE GENOMIC DNA]</scope>
    <source>
        <strain evidence="1 2">K1</strain>
    </source>
</reference>
<dbReference type="Proteomes" id="UP000053099">
    <property type="component" value="Unassembled WGS sequence"/>
</dbReference>
<accession>A0A0N0ZPJ3</accession>
<name>A0A0N0ZPJ3_THESC</name>
<dbReference type="EMBL" id="LJJR01000013">
    <property type="protein sequence ID" value="KPD32072.1"/>
    <property type="molecule type" value="Genomic_DNA"/>
</dbReference>
<evidence type="ECO:0000313" key="1">
    <source>
        <dbReference type="EMBL" id="KPD32072.1"/>
    </source>
</evidence>
<organism evidence="1 2">
    <name type="scientific">Thermus scotoductus</name>
    <dbReference type="NCBI Taxonomy" id="37636"/>
    <lineage>
        <taxon>Bacteria</taxon>
        <taxon>Thermotogati</taxon>
        <taxon>Deinococcota</taxon>
        <taxon>Deinococci</taxon>
        <taxon>Thermales</taxon>
        <taxon>Thermaceae</taxon>
        <taxon>Thermus</taxon>
    </lineage>
</organism>
<protein>
    <submittedName>
        <fullName evidence="1">Uncharacterized protein</fullName>
    </submittedName>
</protein>